<name>A0A371JS06_9FLAO</name>
<keyword evidence="3" id="KW-1185">Reference proteome</keyword>
<sequence>MIKKTEQHKNPGVHRREFLKKSTLAGSALIIAPLTIANEGIYSTQPTKYELDVFIFSKHLQFLNYQDMCEAAAEMGFDGLDLTVRPKGHVLPERVSEDLPRAVEAMRAMSFSPTLMTTNITNADKTVNIEVLKAASTNGFTHYRTGWLDYPENRSIPESIEVYAEQFRKLESVNKELSLIGCYQNHSGNHVGAPIWDLPHLLSKTNNTHLGCQYDIRHAVVEGGRSWELGLRNIASHIKTIAIKDFKWGIVNGKRKPINTPLGKGMVDFKRYFSLLRKYGVQVPVSLHFEYGLGGAEHGNSEITIEPKKVFEQMKNDLSFLRNTWKEVQ</sequence>
<dbReference type="SUPFAM" id="SSF51658">
    <property type="entry name" value="Xylose isomerase-like"/>
    <property type="match status" value="1"/>
</dbReference>
<dbReference type="Pfam" id="PF01261">
    <property type="entry name" value="AP_endonuc_2"/>
    <property type="match status" value="1"/>
</dbReference>
<evidence type="ECO:0000259" key="1">
    <source>
        <dbReference type="Pfam" id="PF01261"/>
    </source>
</evidence>
<accession>A0A371JS06</accession>
<dbReference type="InterPro" id="IPR050312">
    <property type="entry name" value="IolE/XylAMocC-like"/>
</dbReference>
<dbReference type="EMBL" id="QTJX01000002">
    <property type="protein sequence ID" value="RDY60300.1"/>
    <property type="molecule type" value="Genomic_DNA"/>
</dbReference>
<proteinExistence type="predicted"/>
<dbReference type="Proteomes" id="UP000261828">
    <property type="component" value="Unassembled WGS sequence"/>
</dbReference>
<evidence type="ECO:0000313" key="2">
    <source>
        <dbReference type="EMBL" id="RDY60300.1"/>
    </source>
</evidence>
<comment type="caution">
    <text evidence="2">The sequence shown here is derived from an EMBL/GenBank/DDBJ whole genome shotgun (WGS) entry which is preliminary data.</text>
</comment>
<dbReference type="AlphaFoldDB" id="A0A371JS06"/>
<dbReference type="GO" id="GO:0016853">
    <property type="term" value="F:isomerase activity"/>
    <property type="evidence" value="ECO:0007669"/>
    <property type="project" value="UniProtKB-KW"/>
</dbReference>
<gene>
    <name evidence="2" type="ORF">DX873_12800</name>
</gene>
<feature type="domain" description="Xylose isomerase-like TIM barrel" evidence="1">
    <location>
        <begin position="70"/>
        <end position="290"/>
    </location>
</feature>
<dbReference type="PANTHER" id="PTHR12110">
    <property type="entry name" value="HYDROXYPYRUVATE ISOMERASE"/>
    <property type="match status" value="1"/>
</dbReference>
<dbReference type="RefSeq" id="WP_116184911.1">
    <property type="nucleotide sequence ID" value="NZ_QTJX01000002.1"/>
</dbReference>
<dbReference type="InterPro" id="IPR013022">
    <property type="entry name" value="Xyl_isomerase-like_TIM-brl"/>
</dbReference>
<dbReference type="PROSITE" id="PS51318">
    <property type="entry name" value="TAT"/>
    <property type="match status" value="1"/>
</dbReference>
<evidence type="ECO:0000313" key="3">
    <source>
        <dbReference type="Proteomes" id="UP000261828"/>
    </source>
</evidence>
<organism evidence="2 3">
    <name type="scientific">Flagellimonas nanhaiensis</name>
    <dbReference type="NCBI Taxonomy" id="2292706"/>
    <lineage>
        <taxon>Bacteria</taxon>
        <taxon>Pseudomonadati</taxon>
        <taxon>Bacteroidota</taxon>
        <taxon>Flavobacteriia</taxon>
        <taxon>Flavobacteriales</taxon>
        <taxon>Flavobacteriaceae</taxon>
        <taxon>Flagellimonas</taxon>
    </lineage>
</organism>
<dbReference type="InterPro" id="IPR036237">
    <property type="entry name" value="Xyl_isomerase-like_sf"/>
</dbReference>
<reference evidence="2 3" key="1">
    <citation type="submission" date="2018-08" db="EMBL/GenBank/DDBJ databases">
        <title>Muricauda nanhaiensis sp. nov., isolated from seawater of the South China Sea.</title>
        <authorList>
            <person name="Dang Y."/>
        </authorList>
    </citation>
    <scope>NUCLEOTIDE SEQUENCE [LARGE SCALE GENOMIC DNA]</scope>
    <source>
        <strain evidence="2 3">SM1704</strain>
    </source>
</reference>
<dbReference type="InterPro" id="IPR006311">
    <property type="entry name" value="TAT_signal"/>
</dbReference>
<dbReference type="Gene3D" id="3.20.20.150">
    <property type="entry name" value="Divalent-metal-dependent TIM barrel enzymes"/>
    <property type="match status" value="1"/>
</dbReference>
<dbReference type="OrthoDB" id="2561798at2"/>
<dbReference type="PANTHER" id="PTHR12110:SF41">
    <property type="entry name" value="INOSOSE DEHYDRATASE"/>
    <property type="match status" value="1"/>
</dbReference>
<keyword evidence="2" id="KW-0413">Isomerase</keyword>
<protein>
    <submittedName>
        <fullName evidence="2">Sugar phosphate isomerase/epimerase</fullName>
    </submittedName>
</protein>